<dbReference type="PROSITE" id="PS01348">
    <property type="entry name" value="MRAY_2"/>
    <property type="match status" value="1"/>
</dbReference>
<evidence type="ECO:0000256" key="11">
    <source>
        <dbReference type="ARBA" id="ARBA00023316"/>
    </source>
</evidence>
<evidence type="ECO:0000256" key="13">
    <source>
        <dbReference type="NCBIfam" id="TIGR00445"/>
    </source>
</evidence>
<dbReference type="GO" id="GO:0009252">
    <property type="term" value="P:peptidoglycan biosynthetic process"/>
    <property type="evidence" value="ECO:0007669"/>
    <property type="project" value="UniProtKB-UniRule"/>
</dbReference>
<evidence type="ECO:0000256" key="2">
    <source>
        <dbReference type="ARBA" id="ARBA00005583"/>
    </source>
</evidence>
<dbReference type="GO" id="GO:0046872">
    <property type="term" value="F:metal ion binding"/>
    <property type="evidence" value="ECO:0007669"/>
    <property type="project" value="UniProtKB-KW"/>
</dbReference>
<keyword evidence="11 12" id="KW-0961">Cell wall biogenesis/degradation</keyword>
<dbReference type="NCBIfam" id="TIGR00445">
    <property type="entry name" value="mraY"/>
    <property type="match status" value="1"/>
</dbReference>
<evidence type="ECO:0000256" key="12">
    <source>
        <dbReference type="HAMAP-Rule" id="MF_00038"/>
    </source>
</evidence>
<sequence length="368" mass="40401">MHQGECYNMLLYLAEFLAQYQNAFTVFDYLTLRIILGTLTALLLCLWFGPMMIRRLVERQIGQAVRDDGPQSHLSKAGTPTMGGAMILIAMAVSTLLWGDLDNHYVWLVLIVTLGFGAIGWVDDYRKVVEKNPRGLPARWKYFWQTVLGIGAAVVLYYTAASPVETSLIVPLFKEVVIQLGLFYIVLTYLVIVGSSNAVNLTDGLDGLAIMPTVMVAMGLAVFAYASGNAVFAEYLHIPMVPGAGELAVFCGTMAGAGLGFLWFNTYPAQVFMGDVGALALGAALGVVAVIVRQEIVLFVMGGVFVMETVSVILQVGSYKLTGRRIFRMAPLHHHFELKGWPEPRVIVRFWIITVVLVLMGLATLKIR</sequence>
<dbReference type="AlphaFoldDB" id="A0A1I3BZI3"/>
<feature type="binding site" evidence="14">
    <location>
        <position position="275"/>
    </location>
    <ligand>
        <name>Mg(2+)</name>
        <dbReference type="ChEBI" id="CHEBI:18420"/>
    </ligand>
</feature>
<organism evidence="15 16">
    <name type="scientific">Modicisalibacter xianhensis</name>
    <dbReference type="NCBI Taxonomy" id="442341"/>
    <lineage>
        <taxon>Bacteria</taxon>
        <taxon>Pseudomonadati</taxon>
        <taxon>Pseudomonadota</taxon>
        <taxon>Gammaproteobacteria</taxon>
        <taxon>Oceanospirillales</taxon>
        <taxon>Halomonadaceae</taxon>
        <taxon>Modicisalibacter</taxon>
    </lineage>
</organism>
<comment type="subcellular location">
    <subcellularLocation>
        <location evidence="12">Cell membrane</location>
        <topology evidence="12">Multi-pass membrane protein</topology>
    </subcellularLocation>
    <subcellularLocation>
        <location evidence="1">Membrane</location>
        <topology evidence="1">Multi-pass membrane protein</topology>
    </subcellularLocation>
</comment>
<dbReference type="CDD" id="cd06852">
    <property type="entry name" value="GT_MraY"/>
    <property type="match status" value="1"/>
</dbReference>
<evidence type="ECO:0000313" key="16">
    <source>
        <dbReference type="Proteomes" id="UP000199040"/>
    </source>
</evidence>
<comment type="catalytic activity">
    <reaction evidence="12">
        <text>UDP-N-acetyl-alpha-D-muramoyl-L-alanyl-gamma-D-glutamyl-meso-2,6-diaminopimeloyl-D-alanyl-D-alanine + di-trans,octa-cis-undecaprenyl phosphate = di-trans,octa-cis-undecaprenyl diphospho-N-acetyl-alpha-D-muramoyl-L-alanyl-D-glutamyl-meso-2,6-diaminopimeloyl-D-alanyl-D-alanine + UMP</text>
        <dbReference type="Rhea" id="RHEA:28386"/>
        <dbReference type="ChEBI" id="CHEBI:57865"/>
        <dbReference type="ChEBI" id="CHEBI:60392"/>
        <dbReference type="ChEBI" id="CHEBI:61386"/>
        <dbReference type="ChEBI" id="CHEBI:61387"/>
        <dbReference type="EC" id="2.7.8.13"/>
    </reaction>
</comment>
<dbReference type="InterPro" id="IPR003524">
    <property type="entry name" value="PNAcMuramoyl-5peptid_Trfase"/>
</dbReference>
<dbReference type="PANTHER" id="PTHR22926:SF5">
    <property type="entry name" value="PHOSPHO-N-ACETYLMURAMOYL-PENTAPEPTIDE-TRANSFERASE HOMOLOG"/>
    <property type="match status" value="1"/>
</dbReference>
<dbReference type="PANTHER" id="PTHR22926">
    <property type="entry name" value="PHOSPHO-N-ACETYLMURAMOYL-PENTAPEPTIDE-TRANSFERASE"/>
    <property type="match status" value="1"/>
</dbReference>
<comment type="similarity">
    <text evidence="2 12">Belongs to the glycosyltransferase 4 family. MraY subfamily.</text>
</comment>
<keyword evidence="3 12" id="KW-0132">Cell division</keyword>
<keyword evidence="8 12" id="KW-1133">Transmembrane helix</keyword>
<feature type="transmembrane region" description="Helical" evidence="12">
    <location>
        <begin position="346"/>
        <end position="365"/>
    </location>
</feature>
<feature type="transmembrane region" description="Helical" evidence="12">
    <location>
        <begin position="172"/>
        <end position="193"/>
    </location>
</feature>
<evidence type="ECO:0000256" key="5">
    <source>
        <dbReference type="ARBA" id="ARBA00022692"/>
    </source>
</evidence>
<comment type="pathway">
    <text evidence="12">Cell wall biogenesis; peptidoglycan biosynthesis.</text>
</comment>
<evidence type="ECO:0000256" key="1">
    <source>
        <dbReference type="ARBA" id="ARBA00004141"/>
    </source>
</evidence>
<evidence type="ECO:0000256" key="7">
    <source>
        <dbReference type="ARBA" id="ARBA00022984"/>
    </source>
</evidence>
<keyword evidence="12" id="KW-1003">Cell membrane</keyword>
<keyword evidence="7 12" id="KW-0573">Peptidoglycan synthesis</keyword>
<evidence type="ECO:0000256" key="3">
    <source>
        <dbReference type="ARBA" id="ARBA00022618"/>
    </source>
</evidence>
<dbReference type="InterPro" id="IPR000715">
    <property type="entry name" value="Glycosyl_transferase_4"/>
</dbReference>
<evidence type="ECO:0000256" key="9">
    <source>
        <dbReference type="ARBA" id="ARBA00023136"/>
    </source>
</evidence>
<keyword evidence="6 12" id="KW-0133">Cell shape</keyword>
<dbReference type="InterPro" id="IPR018480">
    <property type="entry name" value="PNAcMuramoyl-5peptid_Trfase_CS"/>
</dbReference>
<reference evidence="15 16" key="1">
    <citation type="submission" date="2016-10" db="EMBL/GenBank/DDBJ databases">
        <authorList>
            <person name="de Groot N.N."/>
        </authorList>
    </citation>
    <scope>NUCLEOTIDE SEQUENCE [LARGE SCALE GENOMIC DNA]</scope>
    <source>
        <strain evidence="15 16">CGMCC 1.6848</strain>
    </source>
</reference>
<feature type="transmembrane region" description="Helical" evidence="12">
    <location>
        <begin position="205"/>
        <end position="227"/>
    </location>
</feature>
<feature type="transmembrane region" description="Helical" evidence="12">
    <location>
        <begin position="271"/>
        <end position="292"/>
    </location>
</feature>
<feature type="transmembrane region" description="Helical" evidence="12">
    <location>
        <begin position="247"/>
        <end position="264"/>
    </location>
</feature>
<comment type="function">
    <text evidence="12">Catalyzes the initial step of the lipid cycle reactions in the biosynthesis of the cell wall peptidoglycan: transfers peptidoglycan precursor phospho-MurNAc-pentapeptide from UDP-MurNAc-pentapeptide onto the lipid carrier undecaprenyl phosphate, yielding undecaprenyl-pyrophosphoryl-MurNAc-pentapeptide, known as lipid I.</text>
</comment>
<gene>
    <name evidence="12" type="primary">mraY</name>
    <name evidence="15" type="ORF">SAMN04487959_107242</name>
</gene>
<dbReference type="GO" id="GO:0051301">
    <property type="term" value="P:cell division"/>
    <property type="evidence" value="ECO:0007669"/>
    <property type="project" value="UniProtKB-KW"/>
</dbReference>
<dbReference type="HAMAP" id="MF_00038">
    <property type="entry name" value="MraY"/>
    <property type="match status" value="1"/>
</dbReference>
<dbReference type="GO" id="GO:0008360">
    <property type="term" value="P:regulation of cell shape"/>
    <property type="evidence" value="ECO:0007669"/>
    <property type="project" value="UniProtKB-KW"/>
</dbReference>
<dbReference type="EC" id="2.7.8.13" evidence="12 13"/>
<dbReference type="STRING" id="442341.SAMN04487959_107242"/>
<evidence type="ECO:0000313" key="15">
    <source>
        <dbReference type="EMBL" id="SFH67642.1"/>
    </source>
</evidence>
<feature type="transmembrane region" description="Helical" evidence="12">
    <location>
        <begin position="142"/>
        <end position="160"/>
    </location>
</feature>
<dbReference type="GO" id="GO:0071555">
    <property type="term" value="P:cell wall organization"/>
    <property type="evidence" value="ECO:0007669"/>
    <property type="project" value="UniProtKB-KW"/>
</dbReference>
<keyword evidence="4 12" id="KW-0808">Transferase</keyword>
<dbReference type="GO" id="GO:0008963">
    <property type="term" value="F:phospho-N-acetylmuramoyl-pentapeptide-transferase activity"/>
    <property type="evidence" value="ECO:0007669"/>
    <property type="project" value="UniProtKB-UniRule"/>
</dbReference>
<keyword evidence="9 12" id="KW-0472">Membrane</keyword>
<evidence type="ECO:0000256" key="10">
    <source>
        <dbReference type="ARBA" id="ARBA00023306"/>
    </source>
</evidence>
<feature type="transmembrane region" description="Helical" evidence="12">
    <location>
        <begin position="298"/>
        <end position="319"/>
    </location>
</feature>
<keyword evidence="12 14" id="KW-0479">Metal-binding</keyword>
<dbReference type="GO" id="GO:0005886">
    <property type="term" value="C:plasma membrane"/>
    <property type="evidence" value="ECO:0007669"/>
    <property type="project" value="UniProtKB-SubCell"/>
</dbReference>
<feature type="transmembrane region" description="Helical" evidence="12">
    <location>
        <begin position="105"/>
        <end position="122"/>
    </location>
</feature>
<keyword evidence="16" id="KW-1185">Reference proteome</keyword>
<keyword evidence="5 12" id="KW-0812">Transmembrane</keyword>
<name>A0A1I3BZI3_9GAMM</name>
<keyword evidence="12 14" id="KW-0460">Magnesium</keyword>
<evidence type="ECO:0000256" key="6">
    <source>
        <dbReference type="ARBA" id="ARBA00022960"/>
    </source>
</evidence>
<dbReference type="UniPathway" id="UPA00219"/>
<protein>
    <recommendedName>
        <fullName evidence="12 13">Phospho-N-acetylmuramoyl-pentapeptide-transferase</fullName>
        <ecNumber evidence="12 13">2.7.8.13</ecNumber>
    </recommendedName>
    <alternativeName>
        <fullName evidence="12">UDP-MurNAc-pentapeptide phosphotransferase</fullName>
    </alternativeName>
</protein>
<dbReference type="EMBL" id="FOPY01000007">
    <property type="protein sequence ID" value="SFH67642.1"/>
    <property type="molecule type" value="Genomic_DNA"/>
</dbReference>
<dbReference type="PROSITE" id="PS01347">
    <property type="entry name" value="MRAY_1"/>
    <property type="match status" value="1"/>
</dbReference>
<accession>A0A1I3BZI3</accession>
<comment type="cofactor">
    <cofactor evidence="12 14">
        <name>Mg(2+)</name>
        <dbReference type="ChEBI" id="CHEBI:18420"/>
    </cofactor>
</comment>
<feature type="transmembrane region" description="Helical" evidence="12">
    <location>
        <begin position="30"/>
        <end position="49"/>
    </location>
</feature>
<evidence type="ECO:0000256" key="14">
    <source>
        <dbReference type="PIRSR" id="PIRSR600715-1"/>
    </source>
</evidence>
<feature type="binding site" evidence="14">
    <location>
        <position position="200"/>
    </location>
    <ligand>
        <name>Mg(2+)</name>
        <dbReference type="ChEBI" id="CHEBI:18420"/>
    </ligand>
</feature>
<feature type="transmembrane region" description="Helical" evidence="12">
    <location>
        <begin position="81"/>
        <end position="99"/>
    </location>
</feature>
<keyword evidence="10 12" id="KW-0131">Cell cycle</keyword>
<evidence type="ECO:0000256" key="4">
    <source>
        <dbReference type="ARBA" id="ARBA00022679"/>
    </source>
</evidence>
<dbReference type="Pfam" id="PF00953">
    <property type="entry name" value="Glycos_transf_4"/>
    <property type="match status" value="1"/>
</dbReference>
<proteinExistence type="inferred from homology"/>
<dbReference type="GO" id="GO:0051992">
    <property type="term" value="F:UDP-N-acetylmuramoyl-L-alanyl-D-glutamyl-meso-2,6-diaminopimelyl-D-alanyl-D-alanine:undecaprenyl-phosphate transferase activity"/>
    <property type="evidence" value="ECO:0007669"/>
    <property type="project" value="RHEA"/>
</dbReference>
<dbReference type="Proteomes" id="UP000199040">
    <property type="component" value="Unassembled WGS sequence"/>
</dbReference>
<evidence type="ECO:0000256" key="8">
    <source>
        <dbReference type="ARBA" id="ARBA00022989"/>
    </source>
</evidence>